<keyword evidence="5" id="KW-0808">Transferase</keyword>
<evidence type="ECO:0000256" key="4">
    <source>
        <dbReference type="ARBA" id="ARBA00019200"/>
    </source>
</evidence>
<comment type="similarity">
    <text evidence="2">Belongs to the CpsD/CapB family.</text>
</comment>
<dbReference type="EC" id="2.7.10.2" evidence="3"/>
<keyword evidence="7" id="KW-0418">Kinase</keyword>
<comment type="caution">
    <text evidence="15">The sequence shown here is derived from an EMBL/GenBank/DDBJ whole genome shotgun (WGS) entry which is preliminary data.</text>
</comment>
<keyword evidence="8" id="KW-0067">ATP-binding</keyword>
<comment type="function">
    <text evidence="12">Involved in the regulation of capsular polysaccharide biosynthesis. Autophosphorylation of CpsD attenuates its activity and reduces the level of encapsulation. May be part of a complex that directs the coordinated polymerization and export to the cell surface of the capsular polysaccharide.</text>
</comment>
<dbReference type="PANTHER" id="PTHR32309:SF13">
    <property type="entry name" value="FERRIC ENTEROBACTIN TRANSPORT PROTEIN FEPE"/>
    <property type="match status" value="1"/>
</dbReference>
<dbReference type="InterPro" id="IPR005702">
    <property type="entry name" value="Wzc-like_C"/>
</dbReference>
<organism evidence="15 16">
    <name type="scientific">Furfurilactobacillus curtus</name>
    <dbReference type="NCBI Taxonomy" id="1746200"/>
    <lineage>
        <taxon>Bacteria</taxon>
        <taxon>Bacillati</taxon>
        <taxon>Bacillota</taxon>
        <taxon>Bacilli</taxon>
        <taxon>Lactobacillales</taxon>
        <taxon>Lactobacillaceae</taxon>
        <taxon>Furfurilactobacillus</taxon>
    </lineage>
</organism>
<keyword evidence="16" id="KW-1185">Reference proteome</keyword>
<dbReference type="PANTHER" id="PTHR32309">
    <property type="entry name" value="TYROSINE-PROTEIN KINASE"/>
    <property type="match status" value="1"/>
</dbReference>
<evidence type="ECO:0000256" key="2">
    <source>
        <dbReference type="ARBA" id="ARBA00007316"/>
    </source>
</evidence>
<evidence type="ECO:0000259" key="14">
    <source>
        <dbReference type="Pfam" id="PF13614"/>
    </source>
</evidence>
<protein>
    <recommendedName>
        <fullName evidence="4">Tyrosine-protein kinase CpsD</fullName>
        <ecNumber evidence="3">2.7.10.2</ecNumber>
    </recommendedName>
</protein>
<evidence type="ECO:0000256" key="5">
    <source>
        <dbReference type="ARBA" id="ARBA00022679"/>
    </source>
</evidence>
<evidence type="ECO:0000256" key="8">
    <source>
        <dbReference type="ARBA" id="ARBA00022840"/>
    </source>
</evidence>
<evidence type="ECO:0000256" key="3">
    <source>
        <dbReference type="ARBA" id="ARBA00011903"/>
    </source>
</evidence>
<evidence type="ECO:0000313" key="16">
    <source>
        <dbReference type="Proteomes" id="UP001628078"/>
    </source>
</evidence>
<dbReference type="NCBIfam" id="TIGR01007">
    <property type="entry name" value="eps_fam"/>
    <property type="match status" value="1"/>
</dbReference>
<keyword evidence="6" id="KW-0547">Nucleotide-binding</keyword>
<dbReference type="Gene3D" id="3.40.50.300">
    <property type="entry name" value="P-loop containing nucleotide triphosphate hydrolases"/>
    <property type="match status" value="1"/>
</dbReference>
<evidence type="ECO:0000256" key="13">
    <source>
        <dbReference type="ARBA" id="ARBA00051245"/>
    </source>
</evidence>
<keyword evidence="11" id="KW-0270">Exopolysaccharide synthesis</keyword>
<evidence type="ECO:0000256" key="11">
    <source>
        <dbReference type="ARBA" id="ARBA00023169"/>
    </source>
</evidence>
<accession>A0ABQ5JQS2</accession>
<dbReference type="InterPro" id="IPR050445">
    <property type="entry name" value="Bact_polysacc_biosynth/exp"/>
</dbReference>
<evidence type="ECO:0000256" key="1">
    <source>
        <dbReference type="ARBA" id="ARBA00005132"/>
    </source>
</evidence>
<dbReference type="CDD" id="cd05387">
    <property type="entry name" value="BY-kinase"/>
    <property type="match status" value="1"/>
</dbReference>
<proteinExistence type="inferred from homology"/>
<keyword evidence="10" id="KW-0829">Tyrosine-protein kinase</keyword>
<evidence type="ECO:0000256" key="7">
    <source>
        <dbReference type="ARBA" id="ARBA00022777"/>
    </source>
</evidence>
<dbReference type="Proteomes" id="UP001628078">
    <property type="component" value="Unassembled WGS sequence"/>
</dbReference>
<dbReference type="SUPFAM" id="SSF52540">
    <property type="entry name" value="P-loop containing nucleoside triphosphate hydrolases"/>
    <property type="match status" value="1"/>
</dbReference>
<comment type="catalytic activity">
    <reaction evidence="13">
        <text>L-tyrosyl-[protein] + ATP = O-phospho-L-tyrosyl-[protein] + ADP + H(+)</text>
        <dbReference type="Rhea" id="RHEA:10596"/>
        <dbReference type="Rhea" id="RHEA-COMP:10136"/>
        <dbReference type="Rhea" id="RHEA-COMP:20101"/>
        <dbReference type="ChEBI" id="CHEBI:15378"/>
        <dbReference type="ChEBI" id="CHEBI:30616"/>
        <dbReference type="ChEBI" id="CHEBI:46858"/>
        <dbReference type="ChEBI" id="CHEBI:61978"/>
        <dbReference type="ChEBI" id="CHEBI:456216"/>
        <dbReference type="EC" id="2.7.10.2"/>
    </reaction>
</comment>
<feature type="domain" description="AAA" evidence="14">
    <location>
        <begin position="51"/>
        <end position="192"/>
    </location>
</feature>
<dbReference type="EMBL" id="BQXO01000003">
    <property type="protein sequence ID" value="GKT05974.1"/>
    <property type="molecule type" value="Genomic_DNA"/>
</dbReference>
<evidence type="ECO:0000313" key="15">
    <source>
        <dbReference type="EMBL" id="GKT05974.1"/>
    </source>
</evidence>
<gene>
    <name evidence="15" type="primary">epsC_2</name>
    <name evidence="15" type="ORF">JCM31185_12620</name>
</gene>
<evidence type="ECO:0000256" key="12">
    <source>
        <dbReference type="ARBA" id="ARBA00024964"/>
    </source>
</evidence>
<sequence length="223" mass="24879">MKLFSKSKRKSLDLSNRLITVSSRSPVAEQLQTLRTNITFSMMNQAANSIMFTSPESGDGRSIIAANMAIAWASQGQRVLLIDADFRHPSMHKIFQKQDYRGLRDALLTRQVNYQRDIQDSDIENLSIMTSGTGIKNDVSLIKTERIPHLLMQFKQVYDLVVIDVPSLMDVSDTQVLASQVDGVVLVIRQGHTTKMSVDRSIELLQMADANLLGYAMNSAGSE</sequence>
<dbReference type="InterPro" id="IPR027417">
    <property type="entry name" value="P-loop_NTPase"/>
</dbReference>
<dbReference type="Pfam" id="PF13614">
    <property type="entry name" value="AAA_31"/>
    <property type="match status" value="1"/>
</dbReference>
<evidence type="ECO:0000256" key="6">
    <source>
        <dbReference type="ARBA" id="ARBA00022741"/>
    </source>
</evidence>
<dbReference type="InterPro" id="IPR025669">
    <property type="entry name" value="AAA_dom"/>
</dbReference>
<evidence type="ECO:0000256" key="10">
    <source>
        <dbReference type="ARBA" id="ARBA00023137"/>
    </source>
</evidence>
<evidence type="ECO:0000256" key="9">
    <source>
        <dbReference type="ARBA" id="ARBA00022903"/>
    </source>
</evidence>
<comment type="pathway">
    <text evidence="1">Capsule biogenesis; capsule polysaccharide biosynthesis.</text>
</comment>
<reference evidence="15 16" key="1">
    <citation type="submission" date="2022-03" db="EMBL/GenBank/DDBJ databases">
        <title>Draft genome sequence of Furfurilactobacillus curtus JCM 31185.</title>
        <authorList>
            <person name="Suzuki S."/>
            <person name="Endo A."/>
            <person name="Kajikawa A."/>
        </authorList>
    </citation>
    <scope>NUCLEOTIDE SEQUENCE [LARGE SCALE GENOMIC DNA]</scope>
    <source>
        <strain evidence="15 16">JCM 31185</strain>
    </source>
</reference>
<name>A0ABQ5JQS2_9LACO</name>
<keyword evidence="9" id="KW-0972">Capsule biogenesis/degradation</keyword>